<dbReference type="AlphaFoldDB" id="A0A9P0A392"/>
<evidence type="ECO:0000256" key="7">
    <source>
        <dbReference type="SAM" id="MobiDB-lite"/>
    </source>
</evidence>
<organism evidence="8 9">
    <name type="scientific">Bemisia tabaci</name>
    <name type="common">Sweetpotato whitefly</name>
    <name type="synonym">Aleurodes tabaci</name>
    <dbReference type="NCBI Taxonomy" id="7038"/>
    <lineage>
        <taxon>Eukaryota</taxon>
        <taxon>Metazoa</taxon>
        <taxon>Ecdysozoa</taxon>
        <taxon>Arthropoda</taxon>
        <taxon>Hexapoda</taxon>
        <taxon>Insecta</taxon>
        <taxon>Pterygota</taxon>
        <taxon>Neoptera</taxon>
        <taxon>Paraneoptera</taxon>
        <taxon>Hemiptera</taxon>
        <taxon>Sternorrhyncha</taxon>
        <taxon>Aleyrodoidea</taxon>
        <taxon>Aleyrodidae</taxon>
        <taxon>Aleyrodinae</taxon>
        <taxon>Bemisia</taxon>
    </lineage>
</organism>
<evidence type="ECO:0000256" key="3">
    <source>
        <dbReference type="ARBA" id="ARBA00022478"/>
    </source>
</evidence>
<comment type="function">
    <text evidence="6">DNA-dependent RNA polymerase catalyzes the transcription of DNA into RNA using the four ribonucleoside triphosphates as substrates. Specific peripheric component of RNA polymerase III which synthesizes small RNAs, such as 5S rRNA and tRNAs.</text>
</comment>
<evidence type="ECO:0000256" key="5">
    <source>
        <dbReference type="ARBA" id="ARBA00023242"/>
    </source>
</evidence>
<evidence type="ECO:0000256" key="1">
    <source>
        <dbReference type="ARBA" id="ARBA00004123"/>
    </source>
</evidence>
<dbReference type="InterPro" id="IPR007832">
    <property type="entry name" value="RNA_pol_Rpc34"/>
</dbReference>
<keyword evidence="4 6" id="KW-0804">Transcription</keyword>
<proteinExistence type="inferred from homology"/>
<dbReference type="InterPro" id="IPR016049">
    <property type="entry name" value="RNA_pol_Rpc34-like"/>
</dbReference>
<dbReference type="OrthoDB" id="613763at2759"/>
<dbReference type="Pfam" id="PF05158">
    <property type="entry name" value="RNA_pol_Rpc34"/>
    <property type="match status" value="1"/>
</dbReference>
<dbReference type="GO" id="GO:0005666">
    <property type="term" value="C:RNA polymerase III complex"/>
    <property type="evidence" value="ECO:0007669"/>
    <property type="project" value="UniProtKB-UniRule"/>
</dbReference>
<gene>
    <name evidence="8" type="ORF">BEMITA_LOCUS2705</name>
</gene>
<keyword evidence="9" id="KW-1185">Reference proteome</keyword>
<dbReference type="SUPFAM" id="SSF46785">
    <property type="entry name" value="Winged helix' DNA-binding domain"/>
    <property type="match status" value="2"/>
</dbReference>
<evidence type="ECO:0000313" key="8">
    <source>
        <dbReference type="EMBL" id="CAH0383242.1"/>
    </source>
</evidence>
<evidence type="ECO:0000256" key="2">
    <source>
        <dbReference type="ARBA" id="ARBA00011038"/>
    </source>
</evidence>
<dbReference type="KEGG" id="btab:109037945"/>
<name>A0A9P0A392_BEMTA</name>
<dbReference type="Proteomes" id="UP001152759">
    <property type="component" value="Chromosome 10"/>
</dbReference>
<accession>A0A9P0A392</accession>
<keyword evidence="3 6" id="KW-0240">DNA-directed RNA polymerase</keyword>
<dbReference type="PIRSF" id="PIRSF028763">
    <property type="entry name" value="RNA_pol_Rpc34"/>
    <property type="match status" value="1"/>
</dbReference>
<dbReference type="InterPro" id="IPR036388">
    <property type="entry name" value="WH-like_DNA-bd_sf"/>
</dbReference>
<reference evidence="8" key="1">
    <citation type="submission" date="2021-12" db="EMBL/GenBank/DDBJ databases">
        <authorList>
            <person name="King R."/>
        </authorList>
    </citation>
    <scope>NUCLEOTIDE SEQUENCE</scope>
</reference>
<comment type="subcellular location">
    <subcellularLocation>
        <location evidence="1 6">Nucleus</location>
    </subcellularLocation>
</comment>
<dbReference type="FunFam" id="1.10.10.10:FF:000116">
    <property type="entry name" value="DNA-directed RNA polymerase III subunit RPC6"/>
    <property type="match status" value="1"/>
</dbReference>
<dbReference type="GO" id="GO:0005737">
    <property type="term" value="C:cytoplasm"/>
    <property type="evidence" value="ECO:0007669"/>
    <property type="project" value="UniProtKB-ARBA"/>
</dbReference>
<protein>
    <recommendedName>
        <fullName evidence="6">DNA-directed RNA polymerase III subunit RPC6</fullName>
        <shortName evidence="6">RNA polymerase III subunit C6</shortName>
    </recommendedName>
</protein>
<keyword evidence="5 6" id="KW-0539">Nucleus</keyword>
<dbReference type="GO" id="GO:0005654">
    <property type="term" value="C:nucleoplasm"/>
    <property type="evidence" value="ECO:0007669"/>
    <property type="project" value="UniProtKB-ARBA"/>
</dbReference>
<dbReference type="PANTHER" id="PTHR12780">
    <property type="entry name" value="RNA POLYMERASE III DNA DIRECTED , 39KD SUBUNIT-RELATED"/>
    <property type="match status" value="1"/>
</dbReference>
<comment type="similarity">
    <text evidence="2 6">Belongs to the eukaryotic RPC34/RPC39 RNA polymerase subunit family.</text>
</comment>
<feature type="region of interest" description="Disordered" evidence="7">
    <location>
        <begin position="1"/>
        <end position="27"/>
    </location>
</feature>
<dbReference type="GO" id="GO:0006383">
    <property type="term" value="P:transcription by RNA polymerase III"/>
    <property type="evidence" value="ECO:0007669"/>
    <property type="project" value="UniProtKB-UniRule"/>
</dbReference>
<sequence>MSKRKASISVEELTNGDESPTIIKQEPVTPVKQEPFAKAPIVGLNEDAEKVLNLLQSHGTAGVSDDVIAKCYPELGPQDRVAIINKLVAAGKVGIFNQKGVLVYKAKDPAEGTQIKGSNVEEKTVFTIVKEAGNKGIWIRDIRLKSNLIQTQLNKVLKSLEGKKMIKAVNSVAAGKKKLYMLYDLEPDRSITGGAWYSDQDFESEFVDILNQQCLRFLVMKKEQLADKIYDYGPLEAQTLVSATAQEVLKFISELGISKVNLAEEDIKVILETLFYDGKIEKTLLADGTYSYRAVEMLLPPPGFVKMPCGVCPVIRKCSSVGLVKPKTCEYLTDWLKKESEIF</sequence>
<evidence type="ECO:0000256" key="4">
    <source>
        <dbReference type="ARBA" id="ARBA00023163"/>
    </source>
</evidence>
<evidence type="ECO:0000313" key="9">
    <source>
        <dbReference type="Proteomes" id="UP001152759"/>
    </source>
</evidence>
<dbReference type="Gene3D" id="1.10.10.10">
    <property type="entry name" value="Winged helix-like DNA-binding domain superfamily/Winged helix DNA-binding domain"/>
    <property type="match status" value="2"/>
</dbReference>
<evidence type="ECO:0000256" key="6">
    <source>
        <dbReference type="PIRNR" id="PIRNR028763"/>
    </source>
</evidence>
<dbReference type="InterPro" id="IPR036390">
    <property type="entry name" value="WH_DNA-bd_sf"/>
</dbReference>
<dbReference type="EMBL" id="OU963871">
    <property type="protein sequence ID" value="CAH0383242.1"/>
    <property type="molecule type" value="Genomic_DNA"/>
</dbReference>